<evidence type="ECO:0000313" key="20">
    <source>
        <dbReference type="EMBL" id="MDB0571017.1"/>
    </source>
</evidence>
<reference evidence="27" key="7">
    <citation type="submission" date="2020-04" db="EMBL/GenBank/DDBJ databases">
        <title>Ralstonia solanacearum UW576, UW763, UW773, and UW774.</title>
        <authorList>
            <person name="Steidl O."/>
            <person name="Truchon A."/>
            <person name="Allen C."/>
        </authorList>
    </citation>
    <scope>NUCLEOTIDE SEQUENCE [LARGE SCALE GENOMIC DNA]</scope>
    <source>
        <strain evidence="27">UW774</strain>
    </source>
</reference>
<dbReference type="PRINTS" id="PR00974">
    <property type="entry name" value="RIBOSOMALS18"/>
</dbReference>
<dbReference type="PROSITE" id="PS00057">
    <property type="entry name" value="RIBOSOMAL_S18"/>
    <property type="match status" value="1"/>
</dbReference>
<dbReference type="GO" id="GO:0070181">
    <property type="term" value="F:small ribosomal subunit rRNA binding"/>
    <property type="evidence" value="ECO:0007669"/>
    <property type="project" value="TreeGrafter"/>
</dbReference>
<dbReference type="GO" id="GO:0006412">
    <property type="term" value="P:translation"/>
    <property type="evidence" value="ECO:0007669"/>
    <property type="project" value="UniProtKB-UniRule"/>
</dbReference>
<dbReference type="EMBL" id="LN899826">
    <property type="protein sequence ID" value="CUV41449.1"/>
    <property type="molecule type" value="Genomic_DNA"/>
</dbReference>
<feature type="region of interest" description="Disordered" evidence="7">
    <location>
        <begin position="1"/>
        <end position="20"/>
    </location>
</feature>
<reference evidence="12" key="1">
    <citation type="submission" date="2015-10" db="EMBL/GenBank/DDBJ databases">
        <authorList>
            <person name="Gilbert D.G."/>
        </authorList>
    </citation>
    <scope>NUCLEOTIDE SEQUENCE</scope>
    <source>
        <strain evidence="12">Phyl III-seqv23</strain>
    </source>
</reference>
<comment type="function">
    <text evidence="5">Binds as a heterodimer with protein bS6 to the central domain of the 16S rRNA, where it helps stabilize the platform of the 30S subunit.</text>
</comment>
<dbReference type="EMBL" id="LN899824">
    <property type="protein sequence ID" value="CUV31253.1"/>
    <property type="molecule type" value="Genomic_DNA"/>
</dbReference>
<evidence type="ECO:0000256" key="4">
    <source>
        <dbReference type="ARBA" id="ARBA00035141"/>
    </source>
</evidence>
<dbReference type="KEGG" id="rsy:RSUY_17470"/>
<dbReference type="EMBL" id="CP085043">
    <property type="protein sequence ID" value="UZF13616.1"/>
    <property type="molecule type" value="Genomic_DNA"/>
</dbReference>
<dbReference type="EMBL" id="LN899819">
    <property type="protein sequence ID" value="CUV14722.1"/>
    <property type="molecule type" value="Genomic_DNA"/>
</dbReference>
<dbReference type="EMBL" id="LN899820">
    <property type="protein sequence ID" value="CUV54938.1"/>
    <property type="molecule type" value="Genomic_DNA"/>
</dbReference>
<dbReference type="PANTHER" id="PTHR13479">
    <property type="entry name" value="30S RIBOSOMAL PROTEIN S18"/>
    <property type="match status" value="1"/>
</dbReference>
<dbReference type="InterPro" id="IPR018275">
    <property type="entry name" value="Ribosomal_bS18_CS"/>
</dbReference>
<evidence type="ECO:0000313" key="14">
    <source>
        <dbReference type="EMBL" id="CUV33179.1"/>
    </source>
</evidence>
<dbReference type="InterPro" id="IPR001648">
    <property type="entry name" value="Ribosomal_bS18"/>
</dbReference>
<dbReference type="EMBL" id="CP039339">
    <property type="protein sequence ID" value="QCX48403.1"/>
    <property type="molecule type" value="Genomic_DNA"/>
</dbReference>
<dbReference type="Proteomes" id="UP000310553">
    <property type="component" value="Chromosome"/>
</dbReference>
<reference evidence="21 26" key="5">
    <citation type="submission" date="2019-04" db="EMBL/GenBank/DDBJ databases">
        <title>Complete Genome of UW386 and Higher Quality Genome of UW700.</title>
        <authorList>
            <person name="Jacobs J."/>
            <person name="Perez A."/>
            <person name="Steidl O."/>
            <person name="Allen C."/>
        </authorList>
    </citation>
    <scope>NUCLEOTIDE SEQUENCE [LARGE SCALE GENOMIC DNA]</scope>
    <source>
        <strain evidence="21 26">UW386</strain>
    </source>
</reference>
<dbReference type="PANTHER" id="PTHR13479:SF40">
    <property type="entry name" value="SMALL RIBOSOMAL SUBUNIT PROTEIN BS18M"/>
    <property type="match status" value="1"/>
</dbReference>
<dbReference type="EMBL" id="CP022759">
    <property type="protein sequence ID" value="AXV81800.1"/>
    <property type="molecule type" value="Genomic_DNA"/>
</dbReference>
<evidence type="ECO:0000313" key="15">
    <source>
        <dbReference type="EMBL" id="CUV41449.1"/>
    </source>
</evidence>
<evidence type="ECO:0000313" key="27">
    <source>
        <dbReference type="Proteomes" id="UP000593970"/>
    </source>
</evidence>
<reference evidence="25" key="4">
    <citation type="submission" date="2018-01" db="EMBL/GenBank/DDBJ databases">
        <title>Raltonia solanacearum P824 infects blueberry.</title>
        <authorList>
            <person name="Bocsanczy A.M."/>
            <person name="Norman D.J."/>
        </authorList>
    </citation>
    <scope>NUCLEOTIDE SEQUENCE [LARGE SCALE GENOMIC DNA]</scope>
    <source>
        <strain evidence="25">P824</strain>
    </source>
</reference>
<name>A0A0G7ZVT1_RALSL</name>
<gene>
    <name evidence="5 12" type="primary">rpsR</name>
    <name evidence="8" type="ORF">CJO77_09750</name>
    <name evidence="21" type="ORF">E7Z57_04415</name>
    <name evidence="22" type="ORF">HF909_11390</name>
    <name evidence="19" type="ORF">LBW55_10565</name>
    <name evidence="20" type="ORF">LBW59_09560</name>
    <name evidence="23" type="ORF">LH706_11110</name>
    <name evidence="11" type="ORF">PSS4_v1_570001</name>
    <name evidence="18" type="ORF">RD1301_v1_1560009</name>
    <name evidence="9" type="ORF">RSP824_10145</name>
    <name evidence="12" type="ORF">RUN1744_v1_560051</name>
    <name evidence="13" type="ORF">RUN1985_v1_840026</name>
    <name evidence="17" type="ORF">RUN215_v1_420017</name>
    <name evidence="10" type="ORF">RUN39_v1_930019</name>
    <name evidence="14" type="ORF">TD1301_v1_310010</name>
    <name evidence="15" type="ORF">TF3108_v1_790009</name>
    <name evidence="16" type="ORF">TO10_v1_380236</name>
</gene>
<organism evidence="12">
    <name type="scientific">Ralstonia solanacearum</name>
    <name type="common">Pseudomonas solanacearum</name>
    <dbReference type="NCBI Taxonomy" id="305"/>
    <lineage>
        <taxon>Bacteria</taxon>
        <taxon>Pseudomonadati</taxon>
        <taxon>Pseudomonadota</taxon>
        <taxon>Betaproteobacteria</taxon>
        <taxon>Burkholderiales</taxon>
        <taxon>Burkholderiaceae</taxon>
        <taxon>Ralstonia</taxon>
        <taxon>Ralstonia solanacearum species complex</taxon>
    </lineage>
</organism>
<evidence type="ECO:0000256" key="1">
    <source>
        <dbReference type="ARBA" id="ARBA00005589"/>
    </source>
</evidence>
<evidence type="ECO:0000313" key="22">
    <source>
        <dbReference type="EMBL" id="QOK96981.1"/>
    </source>
</evidence>
<dbReference type="GO" id="GO:0022627">
    <property type="term" value="C:cytosolic small ribosomal subunit"/>
    <property type="evidence" value="ECO:0007669"/>
    <property type="project" value="TreeGrafter"/>
</dbReference>
<evidence type="ECO:0000313" key="26">
    <source>
        <dbReference type="Proteomes" id="UP000310553"/>
    </source>
</evidence>
<dbReference type="Pfam" id="PF01084">
    <property type="entry name" value="Ribosomal_S18"/>
    <property type="match status" value="1"/>
</dbReference>
<evidence type="ECO:0000313" key="8">
    <source>
        <dbReference type="EMBL" id="AXV81800.1"/>
    </source>
</evidence>
<evidence type="ECO:0000313" key="18">
    <source>
        <dbReference type="EMBL" id="CUV61493.1"/>
    </source>
</evidence>
<dbReference type="HAMAP" id="MF_00270">
    <property type="entry name" value="Ribosomal_bS18"/>
    <property type="match status" value="1"/>
</dbReference>
<evidence type="ECO:0000313" key="13">
    <source>
        <dbReference type="EMBL" id="CUV31253.1"/>
    </source>
</evidence>
<dbReference type="Proteomes" id="UP001144050">
    <property type="component" value="Unassembled WGS sequence"/>
</dbReference>
<dbReference type="EMBL" id="CP025741">
    <property type="protein sequence ID" value="AYA46824.1"/>
    <property type="molecule type" value="Genomic_DNA"/>
</dbReference>
<accession>A0A0G7ZVT1</accession>
<proteinExistence type="inferred from homology"/>
<evidence type="ECO:0000313" key="17">
    <source>
        <dbReference type="EMBL" id="CUV54938.1"/>
    </source>
</evidence>
<evidence type="ECO:0000256" key="7">
    <source>
        <dbReference type="SAM" id="MobiDB-lite"/>
    </source>
</evidence>
<evidence type="ECO:0000313" key="10">
    <source>
        <dbReference type="EMBL" id="CUV14722.1"/>
    </source>
</evidence>
<reference evidence="8 24" key="2">
    <citation type="submission" date="2017-08" db="EMBL/GenBank/DDBJ databases">
        <title>Genome sequences of Ralstonia solanacearum Species Complex (RSSC) isolated from Potato bacterial wilts in Korea.</title>
        <authorList>
            <person name="Cho H."/>
            <person name="Song E.-S."/>
            <person name="Lee Y.K."/>
            <person name="Lee S."/>
            <person name="Lee S.-W."/>
            <person name="Jo A."/>
            <person name="Kim J.-G."/>
            <person name="Hwang I."/>
        </authorList>
    </citation>
    <scope>NUCLEOTIDE SEQUENCE [LARGE SCALE GENOMIC DNA]</scope>
    <source>
        <strain evidence="8 24">T98</strain>
    </source>
</reference>
<keyword evidence="5" id="KW-0694">RNA-binding</keyword>
<evidence type="ECO:0000313" key="11">
    <source>
        <dbReference type="EMBL" id="CUV18324.1"/>
    </source>
</evidence>
<evidence type="ECO:0000313" key="16">
    <source>
        <dbReference type="EMBL" id="CUV45813.1"/>
    </source>
</evidence>
<dbReference type="Proteomes" id="UP000593970">
    <property type="component" value="Chromosome"/>
</dbReference>
<keyword evidence="3 5" id="KW-0687">Ribonucleoprotein</keyword>
<comment type="subunit">
    <text evidence="5">Part of the 30S ribosomal subunit. Forms a tight heterodimer with protein bS6.</text>
</comment>
<sequence length="95" mass="11318">MAFMNKKQRDAKNKKRFQQQNPLFKRKKFCRFTVAGVEQIDYKDLDTLKDFIGENGKITPARLTGTRSHYQRQLDTAIKRARFLALMPYTDQHKH</sequence>
<dbReference type="Proteomes" id="UP000262427">
    <property type="component" value="Chromosome CM"/>
</dbReference>
<dbReference type="InterPro" id="IPR036870">
    <property type="entry name" value="Ribosomal_bS18_sf"/>
</dbReference>
<reference evidence="9" key="3">
    <citation type="submission" date="2018-01" db="EMBL/GenBank/DDBJ databases">
        <title>Ralstonia pseudosolanacearum P824 infects blueberry.</title>
        <authorList>
            <person name="Bocsanczy A.M."/>
            <person name="Norman D.J."/>
        </authorList>
    </citation>
    <scope>NUCLEOTIDE SEQUENCE</scope>
    <source>
        <strain evidence="9">P824</strain>
    </source>
</reference>
<evidence type="ECO:0000313" key="21">
    <source>
        <dbReference type="EMBL" id="QCX48403.1"/>
    </source>
</evidence>
<evidence type="ECO:0000256" key="2">
    <source>
        <dbReference type="ARBA" id="ARBA00022980"/>
    </source>
</evidence>
<dbReference type="EMBL" id="JAIVEX010000005">
    <property type="protein sequence ID" value="MDB0522058.1"/>
    <property type="molecule type" value="Genomic_DNA"/>
</dbReference>
<dbReference type="EMBL" id="CP051169">
    <property type="protein sequence ID" value="QOK96981.1"/>
    <property type="molecule type" value="Genomic_DNA"/>
</dbReference>
<dbReference type="Gene3D" id="4.10.640.10">
    <property type="entry name" value="Ribosomal protein S18"/>
    <property type="match status" value="1"/>
</dbReference>
<dbReference type="PATRIC" id="fig|305.108.peg.974"/>
<dbReference type="AlphaFoldDB" id="A0A0G7ZVT1"/>
<evidence type="ECO:0000313" key="25">
    <source>
        <dbReference type="Proteomes" id="UP000262427"/>
    </source>
</evidence>
<evidence type="ECO:0000256" key="6">
    <source>
        <dbReference type="RuleBase" id="RU003910"/>
    </source>
</evidence>
<reference evidence="23" key="9">
    <citation type="submission" date="2021-10" db="EMBL/GenBank/DDBJ databases">
        <title>Complete genome sequences of five Ralstonia solancearum strains isolated from sunflower.</title>
        <authorList>
            <person name="She X."/>
            <person name="He Z."/>
        </authorList>
    </citation>
    <scope>NUCLEOTIDE SEQUENCE</scope>
    <source>
        <strain evidence="23">RS638</strain>
    </source>
</reference>
<evidence type="ECO:0000256" key="3">
    <source>
        <dbReference type="ARBA" id="ARBA00023274"/>
    </source>
</evidence>
<evidence type="ECO:0000256" key="5">
    <source>
        <dbReference type="HAMAP-Rule" id="MF_00270"/>
    </source>
</evidence>
<dbReference type="SUPFAM" id="SSF46911">
    <property type="entry name" value="Ribosomal protein S18"/>
    <property type="match status" value="1"/>
</dbReference>
<dbReference type="EMBL" id="LN899822">
    <property type="protein sequence ID" value="CUV61493.1"/>
    <property type="molecule type" value="Genomic_DNA"/>
</dbReference>
<evidence type="ECO:0000313" key="24">
    <source>
        <dbReference type="Proteomes" id="UP000261758"/>
    </source>
</evidence>
<reference evidence="19" key="8">
    <citation type="submission" date="2021-09" db="EMBL/GenBank/DDBJ databases">
        <title>Genomic analysis of Ralstonia spp.</title>
        <authorList>
            <person name="Aburjaile F."/>
            <person name="Ariute J.C."/>
            <person name="Pais A.K.L."/>
            <person name="Albuquerque G.M.R."/>
            <person name="Silva A.M.F."/>
            <person name="Brenig B."/>
            <person name="Azevedo V."/>
            <person name="Matiuzzi M."/>
            <person name="Ramos R."/>
            <person name="Goes-Neto A."/>
            <person name="Soares S."/>
            <person name="Iseppon A.M.B."/>
            <person name="Souza E."/>
            <person name="Gama M."/>
        </authorList>
    </citation>
    <scope>NUCLEOTIDE SEQUENCE</scope>
    <source>
        <strain evidence="19">B4</strain>
        <strain evidence="20">CCRMRs91</strain>
    </source>
</reference>
<evidence type="ECO:0000313" key="12">
    <source>
        <dbReference type="EMBL" id="CUV24042.1"/>
    </source>
</evidence>
<comment type="similarity">
    <text evidence="1 5 6">Belongs to the bacterial ribosomal protein bS18 family.</text>
</comment>
<dbReference type="EMBL" id="LN899823">
    <property type="protein sequence ID" value="CUV24042.1"/>
    <property type="molecule type" value="Genomic_DNA"/>
</dbReference>
<dbReference type="EMBL" id="LN899821">
    <property type="protein sequence ID" value="CUV18324.1"/>
    <property type="molecule type" value="Genomic_DNA"/>
</dbReference>
<reference evidence="22" key="6">
    <citation type="submission" date="2020-04" db="EMBL/GenBank/DDBJ databases">
        <title>Ralstonia pseudosolanacearum UW576, UW763, UW773, and UW774.</title>
        <authorList>
            <person name="Steidl O."/>
            <person name="Truchon A."/>
            <person name="Allen C."/>
        </authorList>
    </citation>
    <scope>NUCLEOTIDE SEQUENCE</scope>
    <source>
        <strain evidence="22">RUN2474</strain>
    </source>
</reference>
<dbReference type="GO" id="GO:0003735">
    <property type="term" value="F:structural constituent of ribosome"/>
    <property type="evidence" value="ECO:0007669"/>
    <property type="project" value="InterPro"/>
</dbReference>
<dbReference type="OrthoDB" id="9812008at2"/>
<evidence type="ECO:0000313" key="19">
    <source>
        <dbReference type="EMBL" id="MDB0522058.1"/>
    </source>
</evidence>
<keyword evidence="2 5" id="KW-0689">Ribosomal protein</keyword>
<dbReference type="Proteomes" id="UP000261758">
    <property type="component" value="Chromosome"/>
</dbReference>
<dbReference type="Proteomes" id="UP001143674">
    <property type="component" value="Unassembled WGS sequence"/>
</dbReference>
<evidence type="ECO:0000313" key="23">
    <source>
        <dbReference type="EMBL" id="UZF13616.1"/>
    </source>
</evidence>
<dbReference type="EMBL" id="LN899825">
    <property type="protein sequence ID" value="CUV33179.1"/>
    <property type="molecule type" value="Genomic_DNA"/>
</dbReference>
<dbReference type="EMBL" id="JAIVFG010000012">
    <property type="protein sequence ID" value="MDB0571017.1"/>
    <property type="molecule type" value="Genomic_DNA"/>
</dbReference>
<protein>
    <recommendedName>
        <fullName evidence="4 5">Small ribosomal subunit protein bS18</fullName>
    </recommendedName>
</protein>
<keyword evidence="5" id="KW-0699">rRNA-binding</keyword>
<evidence type="ECO:0000313" key="9">
    <source>
        <dbReference type="EMBL" id="AYA46824.1"/>
    </source>
</evidence>
<dbReference type="NCBIfam" id="TIGR00165">
    <property type="entry name" value="S18"/>
    <property type="match status" value="1"/>
</dbReference>
<dbReference type="EMBL" id="LN899827">
    <property type="protein sequence ID" value="CUV45813.1"/>
    <property type="molecule type" value="Genomic_DNA"/>
</dbReference>